<comment type="similarity">
    <text evidence="5">Belongs to the FlgI family.</text>
</comment>
<accession>A0A0U1KT51</accession>
<keyword evidence="7" id="KW-1185">Reference proteome</keyword>
<sequence length="373" mass="38479" precursor="true">MRKVTAILLAAVLVVSMTIPSIADAQVSTRIKDVAKVQGVRSNQLVGYGLVVGLNGTGDDSNKSKFTIQSIGNMLKSFGVIIDATQVKTKNVAAVMVTANLPPFAKAGDTIDITVSSMGDAKNLQGGTLLQTPLRAANGQVYAVGQGAVSTGGYVAGNGGASQRKNFPTAGNVPNGALVEREVPMSFTDKDNEKITLSLSQPDFTTANRISEAIGQNFGQIALPQDPGTVTVEIPSYYSNNLVAFIAAIEELSITPDNAAKVVINERTGTVVVGGNVTIDQVAVAQGGLTVKIGQTKNVSQPSPFSYGDTVVTTDTSVEVKEKPAGLVELPDSSSVGDVVASLNAVGATPRDIISILQAIKAAGALHAELQIM</sequence>
<comment type="function">
    <text evidence="1 5">Assembles around the rod to form the L-ring and probably protects the motor/basal body from shearing forces during rotation.</text>
</comment>
<evidence type="ECO:0000313" key="6">
    <source>
        <dbReference type="EMBL" id="CQR70610.1"/>
    </source>
</evidence>
<dbReference type="Pfam" id="PF02119">
    <property type="entry name" value="FlgI"/>
    <property type="match status" value="1"/>
</dbReference>
<reference evidence="7" key="1">
    <citation type="submission" date="2015-03" db="EMBL/GenBank/DDBJ databases">
        <authorList>
            <person name="Nijsse Bart"/>
        </authorList>
    </citation>
    <scope>NUCLEOTIDE SEQUENCE [LARGE SCALE GENOMIC DNA]</scope>
</reference>
<protein>
    <recommendedName>
        <fullName evidence="5">Flagellar P-ring protein</fullName>
    </recommendedName>
    <alternativeName>
        <fullName evidence="5">Basal body P-ring protein</fullName>
    </alternativeName>
</protein>
<keyword evidence="6" id="KW-0282">Flagellum</keyword>
<dbReference type="PRINTS" id="PR01010">
    <property type="entry name" value="FLGPRINGFLGI"/>
</dbReference>
<dbReference type="GO" id="GO:0071973">
    <property type="term" value="P:bacterial-type flagellum-dependent cell motility"/>
    <property type="evidence" value="ECO:0007669"/>
    <property type="project" value="InterPro"/>
</dbReference>
<dbReference type="GO" id="GO:0009428">
    <property type="term" value="C:bacterial-type flagellum basal body, distal rod, P ring"/>
    <property type="evidence" value="ECO:0007669"/>
    <property type="project" value="InterPro"/>
</dbReference>
<name>A0A0U1KT51_9FIRM</name>
<evidence type="ECO:0000256" key="4">
    <source>
        <dbReference type="ARBA" id="ARBA00023143"/>
    </source>
</evidence>
<evidence type="ECO:0000256" key="1">
    <source>
        <dbReference type="ARBA" id="ARBA00002591"/>
    </source>
</evidence>
<dbReference type="Proteomes" id="UP000049855">
    <property type="component" value="Unassembled WGS sequence"/>
</dbReference>
<keyword evidence="6" id="KW-0969">Cilium</keyword>
<dbReference type="EMBL" id="CTRP01000003">
    <property type="protein sequence ID" value="CQR70610.1"/>
    <property type="molecule type" value="Genomic_DNA"/>
</dbReference>
<organism evidence="6 7">
    <name type="scientific">Sporomusa ovata</name>
    <dbReference type="NCBI Taxonomy" id="2378"/>
    <lineage>
        <taxon>Bacteria</taxon>
        <taxon>Bacillati</taxon>
        <taxon>Bacillota</taxon>
        <taxon>Negativicutes</taxon>
        <taxon>Selenomonadales</taxon>
        <taxon>Sporomusaceae</taxon>
        <taxon>Sporomusa</taxon>
    </lineage>
</organism>
<dbReference type="AlphaFoldDB" id="A0A0U1KT51"/>
<evidence type="ECO:0000256" key="5">
    <source>
        <dbReference type="HAMAP-Rule" id="MF_00416"/>
    </source>
</evidence>
<proteinExistence type="inferred from homology"/>
<gene>
    <name evidence="5" type="primary">flgI</name>
    <name evidence="6" type="ORF">SpAn4DRAFT_1579</name>
</gene>
<keyword evidence="3 5" id="KW-0732">Signal</keyword>
<dbReference type="PANTHER" id="PTHR30381">
    <property type="entry name" value="FLAGELLAR P-RING PERIPLASMIC PROTEIN FLGI"/>
    <property type="match status" value="1"/>
</dbReference>
<dbReference type="GO" id="GO:0005198">
    <property type="term" value="F:structural molecule activity"/>
    <property type="evidence" value="ECO:0007669"/>
    <property type="project" value="InterPro"/>
</dbReference>
<keyword evidence="4 5" id="KW-0975">Bacterial flagellum</keyword>
<dbReference type="PANTHER" id="PTHR30381:SF0">
    <property type="entry name" value="FLAGELLAR P-RING PROTEIN"/>
    <property type="match status" value="1"/>
</dbReference>
<feature type="signal peptide" evidence="5">
    <location>
        <begin position="1"/>
        <end position="25"/>
    </location>
</feature>
<keyword evidence="6" id="KW-0966">Cell projection</keyword>
<evidence type="ECO:0000256" key="3">
    <source>
        <dbReference type="ARBA" id="ARBA00022729"/>
    </source>
</evidence>
<dbReference type="InterPro" id="IPR001782">
    <property type="entry name" value="Flag_FlgI"/>
</dbReference>
<evidence type="ECO:0000256" key="2">
    <source>
        <dbReference type="ARBA" id="ARBA00004117"/>
    </source>
</evidence>
<dbReference type="RefSeq" id="WP_021169337.1">
    <property type="nucleotide sequence ID" value="NZ_CTRP01000003.1"/>
</dbReference>
<dbReference type="NCBIfam" id="NF003676">
    <property type="entry name" value="PRK05303.1"/>
    <property type="match status" value="1"/>
</dbReference>
<evidence type="ECO:0000313" key="7">
    <source>
        <dbReference type="Proteomes" id="UP000049855"/>
    </source>
</evidence>
<comment type="subunit">
    <text evidence="5">The basal body constitutes a major portion of the flagellar organelle and consists of four rings (L,P,S, and M) mounted on a central rod.</text>
</comment>
<comment type="subcellular location">
    <subcellularLocation>
        <location evidence="2 5">Bacterial flagellum basal body</location>
    </subcellularLocation>
</comment>
<dbReference type="HAMAP" id="MF_00416">
    <property type="entry name" value="FlgI"/>
    <property type="match status" value="1"/>
</dbReference>
<dbReference type="GO" id="GO:0030288">
    <property type="term" value="C:outer membrane-bounded periplasmic space"/>
    <property type="evidence" value="ECO:0007669"/>
    <property type="project" value="InterPro"/>
</dbReference>
<feature type="chain" id="PRO_5008996730" description="Flagellar P-ring protein" evidence="5">
    <location>
        <begin position="26"/>
        <end position="373"/>
    </location>
</feature>